<gene>
    <name evidence="1" type="ORF">ENSA5_37820</name>
</gene>
<evidence type="ECO:0000313" key="1">
    <source>
        <dbReference type="EMBL" id="PRP95649.1"/>
    </source>
</evidence>
<accession>A0A2S9XS14</accession>
<proteinExistence type="predicted"/>
<evidence type="ECO:0000313" key="2">
    <source>
        <dbReference type="Proteomes" id="UP000237968"/>
    </source>
</evidence>
<comment type="caution">
    <text evidence="1">The sequence shown here is derived from an EMBL/GenBank/DDBJ whole genome shotgun (WGS) entry which is preliminary data.</text>
</comment>
<name>A0A2S9XS14_9BACT</name>
<dbReference type="Proteomes" id="UP000237968">
    <property type="component" value="Unassembled WGS sequence"/>
</dbReference>
<reference evidence="1 2" key="1">
    <citation type="submission" date="2018-03" db="EMBL/GenBank/DDBJ databases">
        <title>Draft Genome Sequences of the Obligatory Marine Myxobacteria Enhygromyxa salina SWB005.</title>
        <authorList>
            <person name="Poehlein A."/>
            <person name="Moghaddam J.A."/>
            <person name="Harms H."/>
            <person name="Alanjari M."/>
            <person name="Koenig G.M."/>
            <person name="Daniel R."/>
            <person name="Schaeberle T.F."/>
        </authorList>
    </citation>
    <scope>NUCLEOTIDE SEQUENCE [LARGE SCALE GENOMIC DNA]</scope>
    <source>
        <strain evidence="1 2">SWB005</strain>
    </source>
</reference>
<protein>
    <submittedName>
        <fullName evidence="1">Uncharacterized protein</fullName>
    </submittedName>
</protein>
<dbReference type="OrthoDB" id="5505330at2"/>
<dbReference type="EMBL" id="PVNK01000167">
    <property type="protein sequence ID" value="PRP95649.1"/>
    <property type="molecule type" value="Genomic_DNA"/>
</dbReference>
<organism evidence="1 2">
    <name type="scientific">Enhygromyxa salina</name>
    <dbReference type="NCBI Taxonomy" id="215803"/>
    <lineage>
        <taxon>Bacteria</taxon>
        <taxon>Pseudomonadati</taxon>
        <taxon>Myxococcota</taxon>
        <taxon>Polyangia</taxon>
        <taxon>Nannocystales</taxon>
        <taxon>Nannocystaceae</taxon>
        <taxon>Enhygromyxa</taxon>
    </lineage>
</organism>
<keyword evidence="2" id="KW-1185">Reference proteome</keyword>
<dbReference type="RefSeq" id="WP_106393109.1">
    <property type="nucleotide sequence ID" value="NZ_PVNK01000167.1"/>
</dbReference>
<dbReference type="AlphaFoldDB" id="A0A2S9XS14"/>
<sequence>MNIYALELARIPNVSLKILLRLCKTILRGELPQTHSMIEAAAENLQAYVDIVNAALIARIVGSNPALLATEMSFDRAVDALWAQLLRRLDDALAYEHSGLDMLTDEQSLAAELAHSRAQAQRARDLLTRVFGSTTLSDLVKVTFVEQAESTATILRMIEQEGLRQDFEDIVGAQLMRTLDNCQLRYETMIDDRLNRQRGMGQDHRELRNQLRWRLIAYVNAVQSLYQPAQPETGEQVVAHLQSILTLRESLSRNTNEAELEAELEDFAELDLSAPAPAPVLMPVLEPEAAPAPAPE</sequence>